<sequence length="348" mass="37144">MGNPNVHIAGVAVAGSEDGDLRDAVIAAATRAMLDAGVTYTDVNQSIVSFEDELRIPPRSLDTFGLEGAPVSEVNNGSALFAATQSVRSGQFDCTLILGLDTVSSSQDMPVEETKPGQNTSKSATSAQTLVVGVVLVSELFLTSHSYLKDSSIRICGSALASPVHLRSLGSSDPSRTARTAVSSALRQAQLRPTDIQLLHLPHDLRERNPRALSGFDAATSELSRSLRSEGSTTGLAALVTLVWQFRGWAGDLPLDARNCLLYTSGREGVTSVLVITRSDGRAAVKWEEVEHVRDGRERLGYNPAAKTKKICVEDVEAVRARIEFVPASQKRLQLPAKGGDRAALARL</sequence>
<dbReference type="STRING" id="357750.A0A2S6CEJ1"/>
<dbReference type="InterPro" id="IPR016039">
    <property type="entry name" value="Thiolase-like"/>
</dbReference>
<dbReference type="Proteomes" id="UP000237631">
    <property type="component" value="Unassembled WGS sequence"/>
</dbReference>
<protein>
    <recommendedName>
        <fullName evidence="3">Thiolase N-terminal domain-containing protein</fullName>
    </recommendedName>
</protein>
<dbReference type="SUPFAM" id="SSF53901">
    <property type="entry name" value="Thiolase-like"/>
    <property type="match status" value="1"/>
</dbReference>
<reference evidence="2" key="1">
    <citation type="journal article" date="2017" name="bioRxiv">
        <title>Conservation of a gene cluster reveals novel cercosporin biosynthetic mechanisms and extends production to the genus Colletotrichum.</title>
        <authorList>
            <person name="de Jonge R."/>
            <person name="Ebert M.K."/>
            <person name="Huitt-Roehl C.R."/>
            <person name="Pal P."/>
            <person name="Suttle J.C."/>
            <person name="Spanner R.E."/>
            <person name="Neubauer J.D."/>
            <person name="Jurick W.M.II."/>
            <person name="Stott K.A."/>
            <person name="Secor G.A."/>
            <person name="Thomma B.P.H.J."/>
            <person name="Van de Peer Y."/>
            <person name="Townsend C.A."/>
            <person name="Bolton M.D."/>
        </authorList>
    </citation>
    <scope>NUCLEOTIDE SEQUENCE [LARGE SCALE GENOMIC DNA]</scope>
    <source>
        <strain evidence="2">CBS538.71</strain>
    </source>
</reference>
<dbReference type="PANTHER" id="PTHR42870:SF1">
    <property type="entry name" value="NON-SPECIFIC LIPID-TRANSFER PROTEIN-LIKE 2"/>
    <property type="match status" value="1"/>
</dbReference>
<dbReference type="PANTHER" id="PTHR42870">
    <property type="entry name" value="ACETYL-COA C-ACETYLTRANSFERASE"/>
    <property type="match status" value="1"/>
</dbReference>
<proteinExistence type="predicted"/>
<dbReference type="OrthoDB" id="3940576at2759"/>
<dbReference type="Gene3D" id="3.40.47.10">
    <property type="match status" value="2"/>
</dbReference>
<evidence type="ECO:0008006" key="3">
    <source>
        <dbReference type="Google" id="ProtNLM"/>
    </source>
</evidence>
<evidence type="ECO:0000313" key="1">
    <source>
        <dbReference type="EMBL" id="PPJ58150.1"/>
    </source>
</evidence>
<organism evidence="1 2">
    <name type="scientific">Cercospora berteroae</name>
    <dbReference type="NCBI Taxonomy" id="357750"/>
    <lineage>
        <taxon>Eukaryota</taxon>
        <taxon>Fungi</taxon>
        <taxon>Dikarya</taxon>
        <taxon>Ascomycota</taxon>
        <taxon>Pezizomycotina</taxon>
        <taxon>Dothideomycetes</taxon>
        <taxon>Dothideomycetidae</taxon>
        <taxon>Mycosphaerellales</taxon>
        <taxon>Mycosphaerellaceae</taxon>
        <taxon>Cercospora</taxon>
    </lineage>
</organism>
<accession>A0A2S6CEJ1</accession>
<comment type="caution">
    <text evidence="1">The sequence shown here is derived from an EMBL/GenBank/DDBJ whole genome shotgun (WGS) entry which is preliminary data.</text>
</comment>
<dbReference type="EMBL" id="PNEN01000472">
    <property type="protein sequence ID" value="PPJ58150.1"/>
    <property type="molecule type" value="Genomic_DNA"/>
</dbReference>
<dbReference type="AlphaFoldDB" id="A0A2S6CEJ1"/>
<keyword evidence="2" id="KW-1185">Reference proteome</keyword>
<dbReference type="GO" id="GO:0016746">
    <property type="term" value="F:acyltransferase activity"/>
    <property type="evidence" value="ECO:0007669"/>
    <property type="project" value="InterPro"/>
</dbReference>
<evidence type="ECO:0000313" key="2">
    <source>
        <dbReference type="Proteomes" id="UP000237631"/>
    </source>
</evidence>
<name>A0A2S6CEJ1_9PEZI</name>
<gene>
    <name evidence="1" type="ORF">CBER1_02613</name>
</gene>